<feature type="compositionally biased region" description="Basic and acidic residues" evidence="6">
    <location>
        <begin position="1163"/>
        <end position="1173"/>
    </location>
</feature>
<keyword evidence="1" id="KW-0813">Transport</keyword>
<name>A0A2U1MBX9_ARTAN</name>
<dbReference type="GO" id="GO:0034517">
    <property type="term" value="P:ribophagy"/>
    <property type="evidence" value="ECO:0007669"/>
    <property type="project" value="TreeGrafter"/>
</dbReference>
<dbReference type="InterPro" id="IPR040040">
    <property type="entry name" value="ATG11"/>
</dbReference>
<dbReference type="PANTHER" id="PTHR13222:SF1">
    <property type="entry name" value="RB1-INDUCIBLE COILED-COIL PROTEIN 1"/>
    <property type="match status" value="1"/>
</dbReference>
<keyword evidence="3" id="KW-0072">Autophagy</keyword>
<feature type="domain" description="RING-type" evidence="7">
    <location>
        <begin position="1299"/>
        <end position="1378"/>
    </location>
</feature>
<feature type="region of interest" description="Disordered" evidence="6">
    <location>
        <begin position="90"/>
        <end position="129"/>
    </location>
</feature>
<keyword evidence="2" id="KW-0653">Protein transport</keyword>
<dbReference type="GO" id="GO:0034727">
    <property type="term" value="P:piecemeal microautophagy of the nucleus"/>
    <property type="evidence" value="ECO:0007669"/>
    <property type="project" value="TreeGrafter"/>
</dbReference>
<dbReference type="InterPro" id="IPR001841">
    <property type="entry name" value="Znf_RING"/>
</dbReference>
<dbReference type="InterPro" id="IPR045326">
    <property type="entry name" value="ATG17-like_dom"/>
</dbReference>
<dbReference type="GO" id="GO:1990316">
    <property type="term" value="C:Atg1/ULK1 kinase complex"/>
    <property type="evidence" value="ECO:0007669"/>
    <property type="project" value="TreeGrafter"/>
</dbReference>
<dbReference type="GO" id="GO:0000045">
    <property type="term" value="P:autophagosome assembly"/>
    <property type="evidence" value="ECO:0007669"/>
    <property type="project" value="InterPro"/>
</dbReference>
<dbReference type="GO" id="GO:0034045">
    <property type="term" value="C:phagophore assembly site membrane"/>
    <property type="evidence" value="ECO:0007669"/>
    <property type="project" value="TreeGrafter"/>
</dbReference>
<dbReference type="PANTHER" id="PTHR13222">
    <property type="entry name" value="RB1-INDUCIBLE COILED-COIL"/>
    <property type="match status" value="1"/>
</dbReference>
<feature type="region of interest" description="Disordered" evidence="6">
    <location>
        <begin position="1082"/>
        <end position="1116"/>
    </location>
</feature>
<evidence type="ECO:0000256" key="6">
    <source>
        <dbReference type="SAM" id="MobiDB-lite"/>
    </source>
</evidence>
<feature type="compositionally biased region" description="Basic and acidic residues" evidence="6">
    <location>
        <begin position="106"/>
        <end position="125"/>
    </location>
</feature>
<evidence type="ECO:0000256" key="3">
    <source>
        <dbReference type="ARBA" id="ARBA00023006"/>
    </source>
</evidence>
<comment type="caution">
    <text evidence="8">The sequence shown here is derived from an EMBL/GenBank/DDBJ whole genome shotgun (WGS) entry which is preliminary data.</text>
</comment>
<dbReference type="Proteomes" id="UP000245207">
    <property type="component" value="Unassembled WGS sequence"/>
</dbReference>
<organism evidence="8 9">
    <name type="scientific">Artemisia annua</name>
    <name type="common">Sweet wormwood</name>
    <dbReference type="NCBI Taxonomy" id="35608"/>
    <lineage>
        <taxon>Eukaryota</taxon>
        <taxon>Viridiplantae</taxon>
        <taxon>Streptophyta</taxon>
        <taxon>Embryophyta</taxon>
        <taxon>Tracheophyta</taxon>
        <taxon>Spermatophyta</taxon>
        <taxon>Magnoliopsida</taxon>
        <taxon>eudicotyledons</taxon>
        <taxon>Gunneridae</taxon>
        <taxon>Pentapetalae</taxon>
        <taxon>asterids</taxon>
        <taxon>campanulids</taxon>
        <taxon>Asterales</taxon>
        <taxon>Asteraceae</taxon>
        <taxon>Asteroideae</taxon>
        <taxon>Anthemideae</taxon>
        <taxon>Artemisiinae</taxon>
        <taxon>Artemisia</taxon>
    </lineage>
</organism>
<evidence type="ECO:0000256" key="1">
    <source>
        <dbReference type="ARBA" id="ARBA00022448"/>
    </source>
</evidence>
<evidence type="ECO:0000259" key="7">
    <source>
        <dbReference type="SMART" id="SM00184"/>
    </source>
</evidence>
<feature type="region of interest" description="Disordered" evidence="6">
    <location>
        <begin position="1027"/>
        <end position="1046"/>
    </location>
</feature>
<proteinExistence type="predicted"/>
<dbReference type="OrthoDB" id="447953at2759"/>
<evidence type="ECO:0000313" key="8">
    <source>
        <dbReference type="EMBL" id="PWA58760.1"/>
    </source>
</evidence>
<dbReference type="GO" id="GO:0061709">
    <property type="term" value="P:reticulophagy"/>
    <property type="evidence" value="ECO:0007669"/>
    <property type="project" value="TreeGrafter"/>
</dbReference>
<keyword evidence="9" id="KW-1185">Reference proteome</keyword>
<dbReference type="SMART" id="SM00184">
    <property type="entry name" value="RING"/>
    <property type="match status" value="1"/>
</dbReference>
<dbReference type="GO" id="GO:0015031">
    <property type="term" value="P:protein transport"/>
    <property type="evidence" value="ECO:0007669"/>
    <property type="project" value="UniProtKB-KW"/>
</dbReference>
<feature type="region of interest" description="Disordered" evidence="6">
    <location>
        <begin position="648"/>
        <end position="678"/>
    </location>
</feature>
<evidence type="ECO:0000256" key="4">
    <source>
        <dbReference type="ARBA" id="ARBA00023054"/>
    </source>
</evidence>
<evidence type="ECO:0000313" key="9">
    <source>
        <dbReference type="Proteomes" id="UP000245207"/>
    </source>
</evidence>
<feature type="compositionally biased region" description="Polar residues" evidence="6">
    <location>
        <begin position="1205"/>
        <end position="1217"/>
    </location>
</feature>
<gene>
    <name evidence="8" type="ORF">CTI12_AA397020</name>
</gene>
<protein>
    <submittedName>
        <fullName evidence="8">Autophagy-related protein 11</fullName>
    </submittedName>
</protein>
<keyword evidence="4 5" id="KW-0175">Coiled coil</keyword>
<dbReference type="GO" id="GO:0019901">
    <property type="term" value="F:protein kinase binding"/>
    <property type="evidence" value="ECO:0007669"/>
    <property type="project" value="TreeGrafter"/>
</dbReference>
<dbReference type="Gene3D" id="3.30.40.10">
    <property type="entry name" value="Zinc/RING finger domain, C3HC4 (zinc finger)"/>
    <property type="match status" value="1"/>
</dbReference>
<dbReference type="STRING" id="35608.A0A2U1MBX9"/>
<reference evidence="8 9" key="1">
    <citation type="journal article" date="2018" name="Mol. Plant">
        <title>The genome of Artemisia annua provides insight into the evolution of Asteraceae family and artemisinin biosynthesis.</title>
        <authorList>
            <person name="Shen Q."/>
            <person name="Zhang L."/>
            <person name="Liao Z."/>
            <person name="Wang S."/>
            <person name="Yan T."/>
            <person name="Shi P."/>
            <person name="Liu M."/>
            <person name="Fu X."/>
            <person name="Pan Q."/>
            <person name="Wang Y."/>
            <person name="Lv Z."/>
            <person name="Lu X."/>
            <person name="Zhang F."/>
            <person name="Jiang W."/>
            <person name="Ma Y."/>
            <person name="Chen M."/>
            <person name="Hao X."/>
            <person name="Li L."/>
            <person name="Tang Y."/>
            <person name="Lv G."/>
            <person name="Zhou Y."/>
            <person name="Sun X."/>
            <person name="Brodelius P.E."/>
            <person name="Rose J.K.C."/>
            <person name="Tang K."/>
        </authorList>
    </citation>
    <scope>NUCLEOTIDE SEQUENCE [LARGE SCALE GENOMIC DNA]</scope>
    <source>
        <strain evidence="9">cv. Huhao1</strain>
        <tissue evidence="8">Leaf</tissue>
    </source>
</reference>
<accession>A0A2U1MBX9</accession>
<sequence>MSSSGVSEGDIQRGKLLVHIAENGHSFELNCDEYTLVEAVQRYLESLSGIKLNDQLLLYLDMKLESQQPLSVYKLPLDDREVFLYNKAKMRSNSTPPQPEEVELPENVHPDPPRPSSSHDPHPLDEASDPALKVLPSYEREFRYHYQLGDAIYRRTLWKYETCERLSREQRVQEKALEIARGNLDHIYKMILHNYWDFAKRYSHQQRSHSNLLVNFWRDFESLKSIKLIPALQTENRKYLSDFVKEENLRKMLDDCSNSHRQFESKVTDFKKEFRDLKGSTENLFTNEATIVSSDLERTIKEHRQYINEQKSIMQALSKDVGMVKKLVDDCLTSQLSNSLRPHDAVSALGPMYEGHDKNYIPKMQACELAISTLFKFCIEKKSEMNSFVHMYMQNIAFIQYTIRDVRYKFSVFNEAISRQNDQFEQLKVVRGIGPAYRACLAEIVRRKASMKLYMGMAGQLAEQLASKRDFEVRRREEFIKVHSLYIPRDVLGLMGLYDTPSTCVVNVAPFDSNLLDLDISDLDRYAPEQLSGISSKVEKDADYEDLIELEEIGGTSKMEVENAKLKAELASAIALLCFSPMEIGFESLDDEGKMDNLLKDGAEKTAEALRLKDEYGKQLETILKEKQAQCRVYEKRIKELEQRLSDPYSTGKIGDSKSDISEGHNGQSSEHMDEGSYGYSSLLARSGVEKHGKSLDDNMSDSSGMVSRNTYLDSSMRDPNRDEIHVNENDEKEETVADVGMVTSSTADNMSQLPKTCDGKNSGDLAVELQNALEKKSNQLTEVEAKLESALEEVAKLTRELEVNRNLLDESQLNCADLENCLHEAREEAQTHLSAADRRASDYNTLRGTTLRVRSLFERLKACVSSVGVAGFADSLNSLAQSLTNSANENGDDGTAEVRECVRVLAKKVGILARHRAELMERNDKFEASHKQLTKELDEKKELVNNLFMKHQSEKQANKEKISYGRLELHEIAAFILDKAGYYTAINRNGSHYYLSPESAALYADNTPHRPAYIVGQIVHIERQTVKPSPPSPVHHTGSSQSALSLGPTDANPYGLAVGCEFFVVTVAIGLFCAAAMGKSVGGSCDQNGDSRTIKKRSATASSKLAAARGTNREKLVGMGDQLDKSHQSNLTSKVPPVPVMKRKFQKTAEASPKTPSVYNLRSKDQKADVSNDRPGYNLRIKDQKTDFSNDCPAYNLRSKVQKTEGQNSSTVTQKTKTPKKDGSNDSSVGTQKKVILKNSAAPVKKMEVTEPLTTSLASLDMKDEPMISQDQPYLHEPIYHIRWEGGDMENGPCGQNCMICHKDLSGVSEDDESEYNDDYQYEDDDDEEEYGYLDELTPTLLPAVDILPCGHAYHTECLQEEGTPGEHSNDPQCVLCSKKA</sequence>
<dbReference type="Pfam" id="PF04108">
    <property type="entry name" value="ATG17_like"/>
    <property type="match status" value="1"/>
</dbReference>
<dbReference type="GO" id="GO:0060090">
    <property type="term" value="F:molecular adaptor activity"/>
    <property type="evidence" value="ECO:0007669"/>
    <property type="project" value="TreeGrafter"/>
</dbReference>
<feature type="coiled-coil region" evidence="5">
    <location>
        <begin position="917"/>
        <end position="951"/>
    </location>
</feature>
<dbReference type="Pfam" id="PF10377">
    <property type="entry name" value="ATG11"/>
    <property type="match status" value="1"/>
</dbReference>
<dbReference type="SUPFAM" id="SSF54236">
    <property type="entry name" value="Ubiquitin-like"/>
    <property type="match status" value="1"/>
</dbReference>
<feature type="region of interest" description="Disordered" evidence="6">
    <location>
        <begin position="1145"/>
        <end position="1235"/>
    </location>
</feature>
<dbReference type="InterPro" id="IPR029071">
    <property type="entry name" value="Ubiquitin-like_domsf"/>
</dbReference>
<feature type="coiled-coil region" evidence="5">
    <location>
        <begin position="767"/>
        <end position="829"/>
    </location>
</feature>
<dbReference type="InterPro" id="IPR019460">
    <property type="entry name" value="Atg11_C"/>
</dbReference>
<evidence type="ECO:0000256" key="5">
    <source>
        <dbReference type="SAM" id="Coils"/>
    </source>
</evidence>
<dbReference type="InterPro" id="IPR013083">
    <property type="entry name" value="Znf_RING/FYVE/PHD"/>
</dbReference>
<dbReference type="EMBL" id="PKPP01005799">
    <property type="protein sequence ID" value="PWA58760.1"/>
    <property type="molecule type" value="Genomic_DNA"/>
</dbReference>
<evidence type="ECO:0000256" key="2">
    <source>
        <dbReference type="ARBA" id="ARBA00022927"/>
    </source>
</evidence>
<dbReference type="GO" id="GO:0000422">
    <property type="term" value="P:autophagy of mitochondrion"/>
    <property type="evidence" value="ECO:0007669"/>
    <property type="project" value="TreeGrafter"/>
</dbReference>